<proteinExistence type="predicted"/>
<evidence type="ECO:0000313" key="1">
    <source>
        <dbReference type="EMBL" id="KKN40507.1"/>
    </source>
</evidence>
<dbReference type="EMBL" id="LAZR01001702">
    <property type="protein sequence ID" value="KKN40507.1"/>
    <property type="molecule type" value="Genomic_DNA"/>
</dbReference>
<organism evidence="1">
    <name type="scientific">marine sediment metagenome</name>
    <dbReference type="NCBI Taxonomy" id="412755"/>
    <lineage>
        <taxon>unclassified sequences</taxon>
        <taxon>metagenomes</taxon>
        <taxon>ecological metagenomes</taxon>
    </lineage>
</organism>
<reference evidence="1" key="1">
    <citation type="journal article" date="2015" name="Nature">
        <title>Complex archaea that bridge the gap between prokaryotes and eukaryotes.</title>
        <authorList>
            <person name="Spang A."/>
            <person name="Saw J.H."/>
            <person name="Jorgensen S.L."/>
            <person name="Zaremba-Niedzwiedzka K."/>
            <person name="Martijn J."/>
            <person name="Lind A.E."/>
            <person name="van Eijk R."/>
            <person name="Schleper C."/>
            <person name="Guy L."/>
            <person name="Ettema T.J."/>
        </authorList>
    </citation>
    <scope>NUCLEOTIDE SEQUENCE</scope>
</reference>
<accession>A0A0F9QU33</accession>
<protein>
    <submittedName>
        <fullName evidence="1">Uncharacterized protein</fullName>
    </submittedName>
</protein>
<gene>
    <name evidence="1" type="ORF">LCGC14_0732960</name>
</gene>
<comment type="caution">
    <text evidence="1">The sequence shown here is derived from an EMBL/GenBank/DDBJ whole genome shotgun (WGS) entry which is preliminary data.</text>
</comment>
<dbReference type="AlphaFoldDB" id="A0A0F9QU33"/>
<sequence length="131" mass="15091">MNTWFKLLPLEIQEVEALIEPTEEIREGDTVVGVASDELKKLWTLSRAAKKEAELLQVELKYTQASGEERAKISELMAKSRAMEMIFWIGAMDELQLWGHADQCAMRVGWQVVEFKQPECRFPFQIFGSPE</sequence>
<name>A0A0F9QU33_9ZZZZ</name>